<organism evidence="1 2">
    <name type="scientific">Triticum urartu</name>
    <name type="common">Red wild einkorn</name>
    <name type="synonym">Crithodium urartu</name>
    <dbReference type="NCBI Taxonomy" id="4572"/>
    <lineage>
        <taxon>Eukaryota</taxon>
        <taxon>Viridiplantae</taxon>
        <taxon>Streptophyta</taxon>
        <taxon>Embryophyta</taxon>
        <taxon>Tracheophyta</taxon>
        <taxon>Spermatophyta</taxon>
        <taxon>Magnoliopsida</taxon>
        <taxon>Liliopsida</taxon>
        <taxon>Poales</taxon>
        <taxon>Poaceae</taxon>
        <taxon>BOP clade</taxon>
        <taxon>Pooideae</taxon>
        <taxon>Triticodae</taxon>
        <taxon>Triticeae</taxon>
        <taxon>Triticinae</taxon>
        <taxon>Triticum</taxon>
    </lineage>
</organism>
<reference evidence="2" key="1">
    <citation type="journal article" date="2013" name="Nature">
        <title>Draft genome of the wheat A-genome progenitor Triticum urartu.</title>
        <authorList>
            <person name="Ling H.Q."/>
            <person name="Zhao S."/>
            <person name="Liu D."/>
            <person name="Wang J."/>
            <person name="Sun H."/>
            <person name="Zhang C."/>
            <person name="Fan H."/>
            <person name="Li D."/>
            <person name="Dong L."/>
            <person name="Tao Y."/>
            <person name="Gao C."/>
            <person name="Wu H."/>
            <person name="Li Y."/>
            <person name="Cui Y."/>
            <person name="Guo X."/>
            <person name="Zheng S."/>
            <person name="Wang B."/>
            <person name="Yu K."/>
            <person name="Liang Q."/>
            <person name="Yang W."/>
            <person name="Lou X."/>
            <person name="Chen J."/>
            <person name="Feng M."/>
            <person name="Jian J."/>
            <person name="Zhang X."/>
            <person name="Luo G."/>
            <person name="Jiang Y."/>
            <person name="Liu J."/>
            <person name="Wang Z."/>
            <person name="Sha Y."/>
            <person name="Zhang B."/>
            <person name="Wu H."/>
            <person name="Tang D."/>
            <person name="Shen Q."/>
            <person name="Xue P."/>
            <person name="Zou S."/>
            <person name="Wang X."/>
            <person name="Liu X."/>
            <person name="Wang F."/>
            <person name="Yang Y."/>
            <person name="An X."/>
            <person name="Dong Z."/>
            <person name="Zhang K."/>
            <person name="Zhang X."/>
            <person name="Luo M.C."/>
            <person name="Dvorak J."/>
            <person name="Tong Y."/>
            <person name="Wang J."/>
            <person name="Yang H."/>
            <person name="Li Z."/>
            <person name="Wang D."/>
            <person name="Zhang A."/>
            <person name="Wang J."/>
        </authorList>
    </citation>
    <scope>NUCLEOTIDE SEQUENCE</scope>
    <source>
        <strain evidence="2">cv. G1812</strain>
    </source>
</reference>
<dbReference type="AlphaFoldDB" id="A0A8R7V6N7"/>
<evidence type="ECO:0000313" key="1">
    <source>
        <dbReference type="EnsemblPlants" id="TuG1812G0700003904.01.T01"/>
    </source>
</evidence>
<dbReference type="Gramene" id="TuG1812G0700003904.01.T01">
    <property type="protein sequence ID" value="TuG1812G0700003904.01.T01"/>
    <property type="gene ID" value="TuG1812G0700003904.01"/>
</dbReference>
<proteinExistence type="predicted"/>
<sequence>MLCHRRSIRHLPLDCSSPRLGFLERSHHTSSICSSSVLRRRPSPVTSRSTIVPQCVDIASPGDDLRGCVSRRWIAIVAKLRQCIRVAGDGWDCLSMIDGCSRVHQLGISGGDEKRATAEPRRCVARKWCKVRVCSS</sequence>
<evidence type="ECO:0000313" key="2">
    <source>
        <dbReference type="Proteomes" id="UP000015106"/>
    </source>
</evidence>
<protein>
    <submittedName>
        <fullName evidence="1">Uncharacterized protein</fullName>
    </submittedName>
</protein>
<dbReference type="EnsemblPlants" id="TuG1812G0700003904.01.T01">
    <property type="protein sequence ID" value="TuG1812G0700003904.01.T01"/>
    <property type="gene ID" value="TuG1812G0700003904.01"/>
</dbReference>
<name>A0A8R7V6N7_TRIUA</name>
<keyword evidence="2" id="KW-1185">Reference proteome</keyword>
<reference evidence="1" key="3">
    <citation type="submission" date="2022-06" db="UniProtKB">
        <authorList>
            <consortium name="EnsemblPlants"/>
        </authorList>
    </citation>
    <scope>IDENTIFICATION</scope>
</reference>
<accession>A0A8R7V6N7</accession>
<dbReference type="Proteomes" id="UP000015106">
    <property type="component" value="Chromosome 7"/>
</dbReference>
<reference evidence="1" key="2">
    <citation type="submission" date="2018-03" db="EMBL/GenBank/DDBJ databases">
        <title>The Triticum urartu genome reveals the dynamic nature of wheat genome evolution.</title>
        <authorList>
            <person name="Ling H."/>
            <person name="Ma B."/>
            <person name="Shi X."/>
            <person name="Liu H."/>
            <person name="Dong L."/>
            <person name="Sun H."/>
            <person name="Cao Y."/>
            <person name="Gao Q."/>
            <person name="Zheng S."/>
            <person name="Li Y."/>
            <person name="Yu Y."/>
            <person name="Du H."/>
            <person name="Qi M."/>
            <person name="Li Y."/>
            <person name="Yu H."/>
            <person name="Cui Y."/>
            <person name="Wang N."/>
            <person name="Chen C."/>
            <person name="Wu H."/>
            <person name="Zhao Y."/>
            <person name="Zhang J."/>
            <person name="Li Y."/>
            <person name="Zhou W."/>
            <person name="Zhang B."/>
            <person name="Hu W."/>
            <person name="Eijk M."/>
            <person name="Tang J."/>
            <person name="Witsenboer H."/>
            <person name="Zhao S."/>
            <person name="Li Z."/>
            <person name="Zhang A."/>
            <person name="Wang D."/>
            <person name="Liang C."/>
        </authorList>
    </citation>
    <scope>NUCLEOTIDE SEQUENCE [LARGE SCALE GENOMIC DNA]</scope>
    <source>
        <strain evidence="1">cv. G1812</strain>
    </source>
</reference>